<dbReference type="PANTHER" id="PTHR47178">
    <property type="entry name" value="MONOOXYGENASE, FAD-BINDING"/>
    <property type="match status" value="1"/>
</dbReference>
<dbReference type="InterPro" id="IPR036188">
    <property type="entry name" value="FAD/NAD-bd_sf"/>
</dbReference>
<dbReference type="AlphaFoldDB" id="A0AAE8MWA8"/>
<accession>A0AAE8MWA8</accession>
<feature type="region of interest" description="Disordered" evidence="6">
    <location>
        <begin position="231"/>
        <end position="250"/>
    </location>
</feature>
<organism evidence="8 9">
    <name type="scientific">Cephalotrichum gorgonifer</name>
    <dbReference type="NCBI Taxonomy" id="2041049"/>
    <lineage>
        <taxon>Eukaryota</taxon>
        <taxon>Fungi</taxon>
        <taxon>Dikarya</taxon>
        <taxon>Ascomycota</taxon>
        <taxon>Pezizomycotina</taxon>
        <taxon>Sordariomycetes</taxon>
        <taxon>Hypocreomycetidae</taxon>
        <taxon>Microascales</taxon>
        <taxon>Microascaceae</taxon>
        <taxon>Cephalotrichum</taxon>
    </lineage>
</organism>
<dbReference type="SUPFAM" id="SSF51905">
    <property type="entry name" value="FAD/NAD(P)-binding domain"/>
    <property type="match status" value="1"/>
</dbReference>
<dbReference type="Gene3D" id="3.50.50.60">
    <property type="entry name" value="FAD/NAD(P)-binding domain"/>
    <property type="match status" value="1"/>
</dbReference>
<dbReference type="PRINTS" id="PR00420">
    <property type="entry name" value="RNGMNOXGNASE"/>
</dbReference>
<evidence type="ECO:0000313" key="8">
    <source>
        <dbReference type="EMBL" id="SPO01428.1"/>
    </source>
</evidence>
<keyword evidence="9" id="KW-1185">Reference proteome</keyword>
<gene>
    <name evidence="8" type="ORF">DNG_04102</name>
</gene>
<sequence>MATPKSPVLIVGAGVSGLVLAQYLKKRGIPYRLFERDSNLTTRGIGWGLTLHWSLPDLQSLLPAALYERLPEAYVDRGAVDRGESSRFPFYDLSTGELKAATPKAPHSERIRVTRGRLRKLLATDVHIEWSKSFSSYTLTEDSVTVTFEDGTQAKGCLLVACDGGQSRVRRALFPDLERYKLPVRTMGLRVEYSPQEMKPIHAMDPFFMQAAASENDTFMYFSVLDAPKNHKRRTKTNAKGKAKKRPAPPRKYSCQLVVSWPSRPGFFGSPEPIEFPATNAGRVELLRTFAQTWAEPFRGMALGVRGATEIKTLEMYDCVPPKGLRSSGRVVLMGDAMHQMTMYRGEGANHAIVDVQDFARSVADVLLQPDASTGDLRDALDKYEDAVVDRSRPGVLAARRACLDAHEWGRIDEKSPLLTRRAMKLDIEYDC</sequence>
<keyword evidence="4" id="KW-0560">Oxidoreductase</keyword>
<dbReference type="GO" id="GO:0004497">
    <property type="term" value="F:monooxygenase activity"/>
    <property type="evidence" value="ECO:0007669"/>
    <property type="project" value="UniProtKB-KW"/>
</dbReference>
<proteinExistence type="predicted"/>
<dbReference type="GO" id="GO:0071949">
    <property type="term" value="F:FAD binding"/>
    <property type="evidence" value="ECO:0007669"/>
    <property type="project" value="InterPro"/>
</dbReference>
<comment type="caution">
    <text evidence="8">The sequence shown here is derived from an EMBL/GenBank/DDBJ whole genome shotgun (WGS) entry which is preliminary data.</text>
</comment>
<feature type="compositionally biased region" description="Basic residues" evidence="6">
    <location>
        <begin position="231"/>
        <end position="249"/>
    </location>
</feature>
<evidence type="ECO:0000256" key="6">
    <source>
        <dbReference type="SAM" id="MobiDB-lite"/>
    </source>
</evidence>
<evidence type="ECO:0000256" key="2">
    <source>
        <dbReference type="ARBA" id="ARBA00022630"/>
    </source>
</evidence>
<keyword evidence="3" id="KW-0274">FAD</keyword>
<evidence type="ECO:0000313" key="9">
    <source>
        <dbReference type="Proteomes" id="UP001187682"/>
    </source>
</evidence>
<evidence type="ECO:0000256" key="1">
    <source>
        <dbReference type="ARBA" id="ARBA00001974"/>
    </source>
</evidence>
<dbReference type="PANTHER" id="PTHR47178:SF1">
    <property type="entry name" value="FAD-BINDING DOMAIN-CONTAINING PROTEIN-RELATED"/>
    <property type="match status" value="1"/>
</dbReference>
<evidence type="ECO:0000256" key="4">
    <source>
        <dbReference type="ARBA" id="ARBA00023002"/>
    </source>
</evidence>
<dbReference type="Pfam" id="PF13450">
    <property type="entry name" value="NAD_binding_8"/>
    <property type="match status" value="1"/>
</dbReference>
<dbReference type="Pfam" id="PF01494">
    <property type="entry name" value="FAD_binding_3"/>
    <property type="match status" value="1"/>
</dbReference>
<comment type="cofactor">
    <cofactor evidence="1">
        <name>FAD</name>
        <dbReference type="ChEBI" id="CHEBI:57692"/>
    </cofactor>
</comment>
<evidence type="ECO:0000256" key="3">
    <source>
        <dbReference type="ARBA" id="ARBA00022827"/>
    </source>
</evidence>
<evidence type="ECO:0000256" key="5">
    <source>
        <dbReference type="ARBA" id="ARBA00023033"/>
    </source>
</evidence>
<keyword evidence="5" id="KW-0503">Monooxygenase</keyword>
<dbReference type="EMBL" id="ONZQ02000005">
    <property type="protein sequence ID" value="SPO01428.1"/>
    <property type="molecule type" value="Genomic_DNA"/>
</dbReference>
<feature type="domain" description="FAD-binding" evidence="7">
    <location>
        <begin position="328"/>
        <end position="368"/>
    </location>
</feature>
<reference evidence="8" key="1">
    <citation type="submission" date="2018-03" db="EMBL/GenBank/DDBJ databases">
        <authorList>
            <person name="Guldener U."/>
        </authorList>
    </citation>
    <scope>NUCLEOTIDE SEQUENCE</scope>
</reference>
<protein>
    <submittedName>
        <fullName evidence="8">Related to FAD binding domain protein</fullName>
    </submittedName>
</protein>
<name>A0AAE8MWA8_9PEZI</name>
<evidence type="ECO:0000259" key="7">
    <source>
        <dbReference type="Pfam" id="PF01494"/>
    </source>
</evidence>
<dbReference type="Proteomes" id="UP001187682">
    <property type="component" value="Unassembled WGS sequence"/>
</dbReference>
<dbReference type="InterPro" id="IPR002938">
    <property type="entry name" value="FAD-bd"/>
</dbReference>
<keyword evidence="2" id="KW-0285">Flavoprotein</keyword>